<sequence length="157" mass="16418">MTGPVPFENNPSVAPQYLIPGNFPIASLSVSGTTMIATVTAGDAVFDTISIAPNFVIGQRVRFHIPNGYGMYQLDGVTGDVTAIDSSTYTISLNIPNTQVAYFNAFVASPSAPYSYQTAQISAIGDNNNTSTGGSYSITNANLALSGSFQNISPFTT</sequence>
<gene>
    <name evidence="1" type="ORF">UFOVP255_7</name>
</gene>
<reference evidence="1" key="1">
    <citation type="submission" date="2020-04" db="EMBL/GenBank/DDBJ databases">
        <authorList>
            <person name="Chiriac C."/>
            <person name="Salcher M."/>
            <person name="Ghai R."/>
            <person name="Kavagutti S V."/>
        </authorList>
    </citation>
    <scope>NUCLEOTIDE SEQUENCE</scope>
</reference>
<evidence type="ECO:0000313" key="1">
    <source>
        <dbReference type="EMBL" id="CAB4132382.1"/>
    </source>
</evidence>
<accession>A0A6J5LFG6</accession>
<dbReference type="EMBL" id="LR796265">
    <property type="protein sequence ID" value="CAB4132382.1"/>
    <property type="molecule type" value="Genomic_DNA"/>
</dbReference>
<proteinExistence type="predicted"/>
<protein>
    <submittedName>
        <fullName evidence="1">Uncharacterized protein</fullName>
    </submittedName>
</protein>
<name>A0A6J5LFG6_9CAUD</name>
<organism evidence="1">
    <name type="scientific">uncultured Caudovirales phage</name>
    <dbReference type="NCBI Taxonomy" id="2100421"/>
    <lineage>
        <taxon>Viruses</taxon>
        <taxon>Duplodnaviria</taxon>
        <taxon>Heunggongvirae</taxon>
        <taxon>Uroviricota</taxon>
        <taxon>Caudoviricetes</taxon>
        <taxon>Peduoviridae</taxon>
        <taxon>Maltschvirus</taxon>
        <taxon>Maltschvirus maltsch</taxon>
    </lineage>
</organism>